<keyword evidence="11 12" id="KW-0472">Membrane</keyword>
<feature type="domain" description="Fatty acid desaturase" evidence="13">
    <location>
        <begin position="128"/>
        <end position="351"/>
    </location>
</feature>
<dbReference type="GO" id="GO:0004497">
    <property type="term" value="F:monooxygenase activity"/>
    <property type="evidence" value="ECO:0007669"/>
    <property type="project" value="UniProtKB-KW"/>
</dbReference>
<evidence type="ECO:0000256" key="4">
    <source>
        <dbReference type="ARBA" id="ARBA00022519"/>
    </source>
</evidence>
<dbReference type="PANTHER" id="PTHR38674:SF1">
    <property type="entry name" value="ALKANE 1-MONOOXYGENASE 1"/>
    <property type="match status" value="1"/>
</dbReference>
<protein>
    <recommendedName>
        <fullName evidence="13">Fatty acid desaturase domain-containing protein</fullName>
    </recommendedName>
</protein>
<keyword evidence="15" id="KW-1185">Reference proteome</keyword>
<dbReference type="GO" id="GO:0005886">
    <property type="term" value="C:plasma membrane"/>
    <property type="evidence" value="ECO:0007669"/>
    <property type="project" value="UniProtKB-SubCell"/>
</dbReference>
<proteinExistence type="inferred from homology"/>
<dbReference type="RefSeq" id="WP_235842269.1">
    <property type="nucleotide sequence ID" value="NZ_UEYP01000013.1"/>
</dbReference>
<evidence type="ECO:0000259" key="13">
    <source>
        <dbReference type="Pfam" id="PF00487"/>
    </source>
</evidence>
<feature type="transmembrane region" description="Helical" evidence="12">
    <location>
        <begin position="28"/>
        <end position="48"/>
    </location>
</feature>
<evidence type="ECO:0000256" key="9">
    <source>
        <dbReference type="ARBA" id="ARBA00023004"/>
    </source>
</evidence>
<accession>A0A376AAG6</accession>
<feature type="transmembrane region" description="Helical" evidence="12">
    <location>
        <begin position="54"/>
        <end position="74"/>
    </location>
</feature>
<feature type="transmembrane region" description="Helical" evidence="12">
    <location>
        <begin position="154"/>
        <end position="174"/>
    </location>
</feature>
<evidence type="ECO:0000256" key="11">
    <source>
        <dbReference type="ARBA" id="ARBA00023136"/>
    </source>
</evidence>
<evidence type="ECO:0000256" key="12">
    <source>
        <dbReference type="SAM" id="Phobius"/>
    </source>
</evidence>
<keyword evidence="7 12" id="KW-1133">Transmembrane helix</keyword>
<comment type="subcellular location">
    <subcellularLocation>
        <location evidence="1">Cell inner membrane</location>
        <topology evidence="1">Multi-pass membrane protein</topology>
    </subcellularLocation>
</comment>
<evidence type="ECO:0000256" key="10">
    <source>
        <dbReference type="ARBA" id="ARBA00023033"/>
    </source>
</evidence>
<keyword evidence="10" id="KW-0503">Monooxygenase</keyword>
<evidence type="ECO:0000256" key="3">
    <source>
        <dbReference type="ARBA" id="ARBA00022475"/>
    </source>
</evidence>
<dbReference type="EMBL" id="UEYP01000013">
    <property type="protein sequence ID" value="SSC64660.1"/>
    <property type="molecule type" value="Genomic_DNA"/>
</dbReference>
<organism evidence="14 15">
    <name type="scientific">Ciceribacter selenitireducens ATCC BAA-1503</name>
    <dbReference type="NCBI Taxonomy" id="1336235"/>
    <lineage>
        <taxon>Bacteria</taxon>
        <taxon>Pseudomonadati</taxon>
        <taxon>Pseudomonadota</taxon>
        <taxon>Alphaproteobacteria</taxon>
        <taxon>Hyphomicrobiales</taxon>
        <taxon>Rhizobiaceae</taxon>
        <taxon>Ciceribacter</taxon>
    </lineage>
</organism>
<keyword evidence="8" id="KW-0560">Oxidoreductase</keyword>
<keyword evidence="9" id="KW-0408">Iron</keyword>
<keyword evidence="4" id="KW-0997">Cell inner membrane</keyword>
<dbReference type="Proteomes" id="UP000254764">
    <property type="component" value="Unassembled WGS sequence"/>
</dbReference>
<feature type="transmembrane region" description="Helical" evidence="12">
    <location>
        <begin position="124"/>
        <end position="142"/>
    </location>
</feature>
<feature type="transmembrane region" description="Helical" evidence="12">
    <location>
        <begin position="94"/>
        <end position="118"/>
    </location>
</feature>
<dbReference type="PANTHER" id="PTHR38674">
    <property type="entry name" value="ALKANE 1-MONOOXYGENASE 1"/>
    <property type="match status" value="1"/>
</dbReference>
<sequence>MEELTKDLDTTAETAAGTDAAYVDKKRYFWILSVFWPATPLIGLYLVSITGWSIWYGTVLILWYLVVPLLDVMFGEDFSNPPESAVSDLEKDRYYRVLTYLTVPIHYASLIGSCWWIANHSLNALEFLALALSLGIVNGLALNTGHELGHKKEAFDRWMAKLVLAVVGYGHFFIEHNKGHHRDVATPDDPATSRMGESIYSFATREIPGAFKRAWELEQVRLERSGKSVWSLENEILQPMILTLGLYCALLAFFGPIMLVFLPIQMAFGWWQLTSANYIEHYGLLREKLPNGKYEHQKPYHSWNSNHIMSNLILFHLQRHSDHHAHPTRSYQSLRDFKDLPALPSGYPGMFFVAMYPAWFRSIMDHRVLDWAKGDLNKIQIEPGMREYYDRKFGSVAPAQPNAMAAE</sequence>
<evidence type="ECO:0000313" key="14">
    <source>
        <dbReference type="EMBL" id="SSC64660.1"/>
    </source>
</evidence>
<evidence type="ECO:0000256" key="8">
    <source>
        <dbReference type="ARBA" id="ARBA00023002"/>
    </source>
</evidence>
<keyword evidence="5 12" id="KW-0812">Transmembrane</keyword>
<evidence type="ECO:0000256" key="1">
    <source>
        <dbReference type="ARBA" id="ARBA00004429"/>
    </source>
</evidence>
<name>A0A376AAG6_9HYPH</name>
<keyword evidence="3" id="KW-1003">Cell membrane</keyword>
<evidence type="ECO:0000313" key="15">
    <source>
        <dbReference type="Proteomes" id="UP000254764"/>
    </source>
</evidence>
<evidence type="ECO:0000256" key="5">
    <source>
        <dbReference type="ARBA" id="ARBA00022692"/>
    </source>
</evidence>
<feature type="transmembrane region" description="Helical" evidence="12">
    <location>
        <begin position="240"/>
        <end position="262"/>
    </location>
</feature>
<evidence type="ECO:0000256" key="2">
    <source>
        <dbReference type="ARBA" id="ARBA00010823"/>
    </source>
</evidence>
<gene>
    <name evidence="14" type="ORF">RHIZ70_368</name>
</gene>
<dbReference type="InterPro" id="IPR033885">
    <property type="entry name" value="AlkB/XylM"/>
</dbReference>
<dbReference type="GO" id="GO:0006629">
    <property type="term" value="P:lipid metabolic process"/>
    <property type="evidence" value="ECO:0007669"/>
    <property type="project" value="InterPro"/>
</dbReference>
<reference evidence="15" key="1">
    <citation type="submission" date="2018-07" db="EMBL/GenBank/DDBJ databases">
        <authorList>
            <person name="Peiro R."/>
            <person name="Begona"/>
            <person name="Cbmso G."/>
            <person name="Lopez M."/>
            <person name="Gonzalez S."/>
        </authorList>
    </citation>
    <scope>NUCLEOTIDE SEQUENCE [LARGE SCALE GENOMIC DNA]</scope>
</reference>
<dbReference type="AlphaFoldDB" id="A0A376AAG6"/>
<dbReference type="Pfam" id="PF00487">
    <property type="entry name" value="FA_desaturase"/>
    <property type="match status" value="1"/>
</dbReference>
<comment type="similarity">
    <text evidence="2">Belongs to the fatty acid desaturase type 1 family. AlkB subfamily.</text>
</comment>
<evidence type="ECO:0000256" key="6">
    <source>
        <dbReference type="ARBA" id="ARBA00022723"/>
    </source>
</evidence>
<dbReference type="GO" id="GO:0046872">
    <property type="term" value="F:metal ion binding"/>
    <property type="evidence" value="ECO:0007669"/>
    <property type="project" value="UniProtKB-KW"/>
</dbReference>
<keyword evidence="6" id="KW-0479">Metal-binding</keyword>
<dbReference type="InterPro" id="IPR005804">
    <property type="entry name" value="FA_desaturase_dom"/>
</dbReference>
<dbReference type="CDD" id="cd03512">
    <property type="entry name" value="Alkane-hydroxylase"/>
    <property type="match status" value="1"/>
</dbReference>
<evidence type="ECO:0000256" key="7">
    <source>
        <dbReference type="ARBA" id="ARBA00022989"/>
    </source>
</evidence>